<accession>A0ABW8UXT6</accession>
<proteinExistence type="predicted"/>
<evidence type="ECO:0000313" key="3">
    <source>
        <dbReference type="EMBL" id="MFL4469968.1"/>
    </source>
</evidence>
<sequence length="249" mass="28022">MMYEPIPGQPQYATEEETMSVIRSVLIEAEAPKPSRKAIRAARADAAPRASDQLTDAPVTENPNDFKAFVERTLEGNPRRRADDLPDLQEIAEEVEEQPRTPRRGIALKAVFKPVARIMRTVRDFRPNTRHLALATLALLIVLRPHWFVVAGLMIAASTIGAFLILGSDRIWRGVLSYLARVDARDPERAARLRTRLDTFACRWDGILDFFPDGMVDGLYMPDFQDMQNGDAAHTSAMVERLTRMAHDA</sequence>
<protein>
    <submittedName>
        <fullName evidence="3">Uncharacterized protein</fullName>
    </submittedName>
</protein>
<keyword evidence="2" id="KW-1133">Transmembrane helix</keyword>
<evidence type="ECO:0000313" key="4">
    <source>
        <dbReference type="Proteomes" id="UP001627408"/>
    </source>
</evidence>
<dbReference type="EMBL" id="JBHDIY010000002">
    <property type="protein sequence ID" value="MFL4469968.1"/>
    <property type="molecule type" value="Genomic_DNA"/>
</dbReference>
<organism evidence="3 4">
    <name type="scientific">Tateyamaria armeniaca</name>
    <dbReference type="NCBI Taxonomy" id="2518930"/>
    <lineage>
        <taxon>Bacteria</taxon>
        <taxon>Pseudomonadati</taxon>
        <taxon>Pseudomonadota</taxon>
        <taxon>Alphaproteobacteria</taxon>
        <taxon>Rhodobacterales</taxon>
        <taxon>Roseobacteraceae</taxon>
        <taxon>Tateyamaria</taxon>
    </lineage>
</organism>
<feature type="transmembrane region" description="Helical" evidence="2">
    <location>
        <begin position="149"/>
        <end position="167"/>
    </location>
</feature>
<evidence type="ECO:0000256" key="1">
    <source>
        <dbReference type="SAM" id="MobiDB-lite"/>
    </source>
</evidence>
<keyword evidence="4" id="KW-1185">Reference proteome</keyword>
<keyword evidence="2" id="KW-0812">Transmembrane</keyword>
<feature type="region of interest" description="Disordered" evidence="1">
    <location>
        <begin position="33"/>
        <end position="62"/>
    </location>
</feature>
<dbReference type="Proteomes" id="UP001627408">
    <property type="component" value="Unassembled WGS sequence"/>
</dbReference>
<keyword evidence="2" id="KW-0472">Membrane</keyword>
<comment type="caution">
    <text evidence="3">The sequence shown here is derived from an EMBL/GenBank/DDBJ whole genome shotgun (WGS) entry which is preliminary data.</text>
</comment>
<dbReference type="RefSeq" id="WP_407591861.1">
    <property type="nucleotide sequence ID" value="NZ_JBHDIY010000002.1"/>
</dbReference>
<gene>
    <name evidence="3" type="ORF">ACERZ8_08860</name>
</gene>
<reference evidence="3 4" key="1">
    <citation type="submission" date="2024-08" db="EMBL/GenBank/DDBJ databases">
        <title>Tateyamaria sp. nov., isolated from marine algae.</title>
        <authorList>
            <person name="Choi B.J."/>
            <person name="Kim J.M."/>
            <person name="Lee J.K."/>
            <person name="Choi D.G."/>
            <person name="Bayburt H."/>
            <person name="Baek J.H."/>
            <person name="Han D.M."/>
            <person name="Jeon C.O."/>
        </authorList>
    </citation>
    <scope>NUCLEOTIDE SEQUENCE [LARGE SCALE GENOMIC DNA]</scope>
    <source>
        <strain evidence="3 4">KMU-156</strain>
    </source>
</reference>
<name>A0ABW8UXT6_9RHOB</name>
<evidence type="ECO:0000256" key="2">
    <source>
        <dbReference type="SAM" id="Phobius"/>
    </source>
</evidence>